<reference evidence="1" key="2">
    <citation type="submission" date="2020-11" db="EMBL/GenBank/DDBJ databases">
        <authorList>
            <person name="McCartney M.A."/>
            <person name="Auch B."/>
            <person name="Kono T."/>
            <person name="Mallez S."/>
            <person name="Becker A."/>
            <person name="Gohl D.M."/>
            <person name="Silverstein K.A.T."/>
            <person name="Koren S."/>
            <person name="Bechman K.B."/>
            <person name="Herman A."/>
            <person name="Abrahante J.E."/>
            <person name="Garbe J."/>
        </authorList>
    </citation>
    <scope>NUCLEOTIDE SEQUENCE</scope>
    <source>
        <strain evidence="1">Duluth1</strain>
        <tissue evidence="1">Whole animal</tissue>
    </source>
</reference>
<protein>
    <submittedName>
        <fullName evidence="1">Uncharacterized protein</fullName>
    </submittedName>
</protein>
<dbReference type="EMBL" id="JAIWYP010000002">
    <property type="protein sequence ID" value="KAH3866197.1"/>
    <property type="molecule type" value="Genomic_DNA"/>
</dbReference>
<gene>
    <name evidence="1" type="ORF">DPMN_029254</name>
</gene>
<evidence type="ECO:0000313" key="2">
    <source>
        <dbReference type="Proteomes" id="UP000828390"/>
    </source>
</evidence>
<sequence length="159" mass="18459">QPSLGFLAETKYDSGRQMERNVGPWHEKLSIYVASGFVEIGAQRIRGYNSNLTEGNMRCRKQLSKMFKQQVKLSVNRSVRLGFEPRFETDAIEERDIETEYLSGEIPAVLEYLKSENQVEIYVKFTTILAEQSTRDMRYSEDVKQFGRIGLQLFKGKFL</sequence>
<dbReference type="AlphaFoldDB" id="A0A9D4LW48"/>
<organism evidence="1 2">
    <name type="scientific">Dreissena polymorpha</name>
    <name type="common">Zebra mussel</name>
    <name type="synonym">Mytilus polymorpha</name>
    <dbReference type="NCBI Taxonomy" id="45954"/>
    <lineage>
        <taxon>Eukaryota</taxon>
        <taxon>Metazoa</taxon>
        <taxon>Spiralia</taxon>
        <taxon>Lophotrochozoa</taxon>
        <taxon>Mollusca</taxon>
        <taxon>Bivalvia</taxon>
        <taxon>Autobranchia</taxon>
        <taxon>Heteroconchia</taxon>
        <taxon>Euheterodonta</taxon>
        <taxon>Imparidentia</taxon>
        <taxon>Neoheterodontei</taxon>
        <taxon>Myida</taxon>
        <taxon>Dreissenoidea</taxon>
        <taxon>Dreissenidae</taxon>
        <taxon>Dreissena</taxon>
    </lineage>
</organism>
<name>A0A9D4LW48_DREPO</name>
<reference evidence="1" key="1">
    <citation type="journal article" date="2019" name="bioRxiv">
        <title>The Genome of the Zebra Mussel, Dreissena polymorpha: A Resource for Invasive Species Research.</title>
        <authorList>
            <person name="McCartney M.A."/>
            <person name="Auch B."/>
            <person name="Kono T."/>
            <person name="Mallez S."/>
            <person name="Zhang Y."/>
            <person name="Obille A."/>
            <person name="Becker A."/>
            <person name="Abrahante J.E."/>
            <person name="Garbe J."/>
            <person name="Badalamenti J.P."/>
            <person name="Herman A."/>
            <person name="Mangelson H."/>
            <person name="Liachko I."/>
            <person name="Sullivan S."/>
            <person name="Sone E.D."/>
            <person name="Koren S."/>
            <person name="Silverstein K.A.T."/>
            <person name="Beckman K.B."/>
            <person name="Gohl D.M."/>
        </authorList>
    </citation>
    <scope>NUCLEOTIDE SEQUENCE</scope>
    <source>
        <strain evidence="1">Duluth1</strain>
        <tissue evidence="1">Whole animal</tissue>
    </source>
</reference>
<feature type="non-terminal residue" evidence="1">
    <location>
        <position position="1"/>
    </location>
</feature>
<keyword evidence="2" id="KW-1185">Reference proteome</keyword>
<dbReference type="Proteomes" id="UP000828390">
    <property type="component" value="Unassembled WGS sequence"/>
</dbReference>
<comment type="caution">
    <text evidence="1">The sequence shown here is derived from an EMBL/GenBank/DDBJ whole genome shotgun (WGS) entry which is preliminary data.</text>
</comment>
<proteinExistence type="predicted"/>
<accession>A0A9D4LW48</accession>
<feature type="non-terminal residue" evidence="1">
    <location>
        <position position="159"/>
    </location>
</feature>
<evidence type="ECO:0000313" key="1">
    <source>
        <dbReference type="EMBL" id="KAH3866197.1"/>
    </source>
</evidence>